<keyword evidence="1" id="KW-0378">Hydrolase</keyword>
<dbReference type="AlphaFoldDB" id="A0A0D6Z8U4"/>
<dbReference type="Gene3D" id="3.30.1240.10">
    <property type="match status" value="1"/>
</dbReference>
<dbReference type="NCBIfam" id="TIGR01484">
    <property type="entry name" value="HAD-SF-IIB"/>
    <property type="match status" value="1"/>
</dbReference>
<dbReference type="PATRIC" id="fig|285983.3.peg.2316"/>
<evidence type="ECO:0000313" key="1">
    <source>
        <dbReference type="EMBL" id="KIY21003.1"/>
    </source>
</evidence>
<dbReference type="GO" id="GO:0000287">
    <property type="term" value="F:magnesium ion binding"/>
    <property type="evidence" value="ECO:0007669"/>
    <property type="project" value="TreeGrafter"/>
</dbReference>
<dbReference type="Gene3D" id="3.40.50.1000">
    <property type="entry name" value="HAD superfamily/HAD-like"/>
    <property type="match status" value="1"/>
</dbReference>
<dbReference type="PANTHER" id="PTHR10000">
    <property type="entry name" value="PHOSPHOSERINE PHOSPHATASE"/>
    <property type="match status" value="1"/>
</dbReference>
<dbReference type="GO" id="GO:0005829">
    <property type="term" value="C:cytosol"/>
    <property type="evidence" value="ECO:0007669"/>
    <property type="project" value="TreeGrafter"/>
</dbReference>
<keyword evidence="2" id="KW-1185">Reference proteome</keyword>
<dbReference type="SFLD" id="SFLDS00003">
    <property type="entry name" value="Haloacid_Dehalogenase"/>
    <property type="match status" value="1"/>
</dbReference>
<dbReference type="RefSeq" id="WP_044395546.1">
    <property type="nucleotide sequence ID" value="NZ_JXIQ01000137.1"/>
</dbReference>
<organism evidence="1 2">
    <name type="scientific">Mesobacillus subterraneus</name>
    <dbReference type="NCBI Taxonomy" id="285983"/>
    <lineage>
        <taxon>Bacteria</taxon>
        <taxon>Bacillati</taxon>
        <taxon>Bacillota</taxon>
        <taxon>Bacilli</taxon>
        <taxon>Bacillales</taxon>
        <taxon>Bacillaceae</taxon>
        <taxon>Mesobacillus</taxon>
    </lineage>
</organism>
<dbReference type="PANTHER" id="PTHR10000:SF8">
    <property type="entry name" value="HAD SUPERFAMILY HYDROLASE-LIKE, TYPE 3"/>
    <property type="match status" value="1"/>
</dbReference>
<accession>A0A0D6Z8U4</accession>
<gene>
    <name evidence="1" type="ORF">UB32_16050</name>
</gene>
<proteinExistence type="predicted"/>
<dbReference type="Proteomes" id="UP000032512">
    <property type="component" value="Unassembled WGS sequence"/>
</dbReference>
<dbReference type="Pfam" id="PF08282">
    <property type="entry name" value="Hydrolase_3"/>
    <property type="match status" value="1"/>
</dbReference>
<dbReference type="GO" id="GO:0016791">
    <property type="term" value="F:phosphatase activity"/>
    <property type="evidence" value="ECO:0007669"/>
    <property type="project" value="TreeGrafter"/>
</dbReference>
<dbReference type="InterPro" id="IPR036412">
    <property type="entry name" value="HAD-like_sf"/>
</dbReference>
<protein>
    <submittedName>
        <fullName evidence="1">Hydrolase</fullName>
    </submittedName>
</protein>
<dbReference type="InterPro" id="IPR000150">
    <property type="entry name" value="Cof"/>
</dbReference>
<dbReference type="InterPro" id="IPR006379">
    <property type="entry name" value="HAD-SF_hydro_IIB"/>
</dbReference>
<sequence length="263" mass="29105">MGPYKILFLDIDGTVLRPDHTIEETTRVAIKEMKKQNMEVVLATGRPLHELSDLAEELQITSFIGYNGALGIYEGDIIFAEPMKPEDVSYILNVSSAYGHEVVCYTNSKNYFTSLEPEAVQAFQKQFHLRQNDLLTEDVMEEVLGMTIITAGNNGDSLYQINGGIHLSQVNVEGMQHCFDVIRDHVNKGIGVKFLLNKLGIKSEESIAFGDGMNDKEMLSYVGEGFAMGNAHPDLFPHAKHKTTSVTNSGIYNGLKSLGLIES</sequence>
<dbReference type="EMBL" id="JXIQ01000137">
    <property type="protein sequence ID" value="KIY21003.1"/>
    <property type="molecule type" value="Genomic_DNA"/>
</dbReference>
<dbReference type="SUPFAM" id="SSF56784">
    <property type="entry name" value="HAD-like"/>
    <property type="match status" value="1"/>
</dbReference>
<dbReference type="InterPro" id="IPR023214">
    <property type="entry name" value="HAD_sf"/>
</dbReference>
<comment type="caution">
    <text evidence="1">The sequence shown here is derived from an EMBL/GenBank/DDBJ whole genome shotgun (WGS) entry which is preliminary data.</text>
</comment>
<reference evidence="1 2" key="1">
    <citation type="submission" date="2015-01" db="EMBL/GenBank/DDBJ databases">
        <title>Draft genome sequences of the supercritical CO2 tolerant bacteria Bacillus subterraneus MITOT1 and Bacillus cereus MIT0214.</title>
        <authorList>
            <person name="Peet K.C."/>
            <person name="Thompson J.R."/>
        </authorList>
    </citation>
    <scope>NUCLEOTIDE SEQUENCE [LARGE SCALE GENOMIC DNA]</scope>
    <source>
        <strain evidence="1 2">MITOT1</strain>
    </source>
</reference>
<dbReference type="NCBIfam" id="TIGR00099">
    <property type="entry name" value="Cof-subfamily"/>
    <property type="match status" value="1"/>
</dbReference>
<name>A0A0D6Z8U4_9BACI</name>
<dbReference type="OrthoDB" id="9810101at2"/>
<evidence type="ECO:0000313" key="2">
    <source>
        <dbReference type="Proteomes" id="UP000032512"/>
    </source>
</evidence>
<dbReference type="SFLD" id="SFLDG01140">
    <property type="entry name" value="C2.B:_Phosphomannomutase_and_P"/>
    <property type="match status" value="1"/>
</dbReference>
<dbReference type="PROSITE" id="PS01229">
    <property type="entry name" value="COF_2"/>
    <property type="match status" value="1"/>
</dbReference>